<name>A0A0F9IJQ4_9ZZZZ</name>
<accession>A0A0F9IJQ4</accession>
<proteinExistence type="predicted"/>
<organism evidence="1">
    <name type="scientific">marine sediment metagenome</name>
    <dbReference type="NCBI Taxonomy" id="412755"/>
    <lineage>
        <taxon>unclassified sequences</taxon>
        <taxon>metagenomes</taxon>
        <taxon>ecological metagenomes</taxon>
    </lineage>
</organism>
<dbReference type="EMBL" id="LAZR01013859">
    <property type="protein sequence ID" value="KKM20009.1"/>
    <property type="molecule type" value="Genomic_DNA"/>
</dbReference>
<evidence type="ECO:0000313" key="1">
    <source>
        <dbReference type="EMBL" id="KKM20009.1"/>
    </source>
</evidence>
<reference evidence="1" key="1">
    <citation type="journal article" date="2015" name="Nature">
        <title>Complex archaea that bridge the gap between prokaryotes and eukaryotes.</title>
        <authorList>
            <person name="Spang A."/>
            <person name="Saw J.H."/>
            <person name="Jorgensen S.L."/>
            <person name="Zaremba-Niedzwiedzka K."/>
            <person name="Martijn J."/>
            <person name="Lind A.E."/>
            <person name="van Eijk R."/>
            <person name="Schleper C."/>
            <person name="Guy L."/>
            <person name="Ettema T.J."/>
        </authorList>
    </citation>
    <scope>NUCLEOTIDE SEQUENCE</scope>
</reference>
<protein>
    <submittedName>
        <fullName evidence="1">Uncharacterized protein</fullName>
    </submittedName>
</protein>
<sequence length="65" mass="7918">MTIKDKTTLIKRYFDDYFGITNKWMMAKCLNLLRDYDTIEKLNRVNKRKGSITDDIMREMDNVHR</sequence>
<gene>
    <name evidence="1" type="ORF">LCGC14_1649890</name>
</gene>
<dbReference type="AlphaFoldDB" id="A0A0F9IJQ4"/>
<comment type="caution">
    <text evidence="1">The sequence shown here is derived from an EMBL/GenBank/DDBJ whole genome shotgun (WGS) entry which is preliminary data.</text>
</comment>